<accession>Q2J8E8</accession>
<dbReference type="EMBL" id="CP000249">
    <property type="protein sequence ID" value="ABD12444.1"/>
    <property type="molecule type" value="Genomic_DNA"/>
</dbReference>
<dbReference type="SUPFAM" id="SSF51445">
    <property type="entry name" value="(Trans)glycosidases"/>
    <property type="match status" value="1"/>
</dbReference>
<feature type="region of interest" description="Disordered" evidence="1">
    <location>
        <begin position="444"/>
        <end position="466"/>
    </location>
</feature>
<dbReference type="Pfam" id="PF18564">
    <property type="entry name" value="Glyco_hydro_5_C"/>
    <property type="match status" value="1"/>
</dbReference>
<dbReference type="InterPro" id="IPR017853">
    <property type="entry name" value="GH"/>
</dbReference>
<feature type="region of interest" description="Disordered" evidence="1">
    <location>
        <begin position="1"/>
        <end position="28"/>
    </location>
</feature>
<dbReference type="GO" id="GO:1901136">
    <property type="term" value="P:carbohydrate derivative catabolic process"/>
    <property type="evidence" value="ECO:0007669"/>
    <property type="project" value="UniProtKB-ARBA"/>
</dbReference>
<dbReference type="GO" id="GO:0016042">
    <property type="term" value="P:lipid catabolic process"/>
    <property type="evidence" value="ECO:0007669"/>
    <property type="project" value="UniProtKB-ARBA"/>
</dbReference>
<gene>
    <name evidence="4" type="ordered locus">Francci3_3087</name>
</gene>
<dbReference type="Proteomes" id="UP000001937">
    <property type="component" value="Chromosome"/>
</dbReference>
<proteinExistence type="predicted"/>
<evidence type="ECO:0000256" key="1">
    <source>
        <dbReference type="SAM" id="MobiDB-lite"/>
    </source>
</evidence>
<keyword evidence="2" id="KW-0472">Membrane</keyword>
<name>Q2J8E8_FRACC</name>
<evidence type="ECO:0000259" key="3">
    <source>
        <dbReference type="Pfam" id="PF18564"/>
    </source>
</evidence>
<dbReference type="eggNOG" id="COG2730">
    <property type="taxonomic scope" value="Bacteria"/>
</dbReference>
<dbReference type="Gene3D" id="2.60.40.1180">
    <property type="entry name" value="Golgi alpha-mannosidase II"/>
    <property type="match status" value="1"/>
</dbReference>
<dbReference type="InterPro" id="IPR013780">
    <property type="entry name" value="Glyco_hydro_b"/>
</dbReference>
<dbReference type="InterPro" id="IPR041036">
    <property type="entry name" value="GH5_C"/>
</dbReference>
<sequence>MPGASAAGSPAGPAAPAGPVGPSVGAAPADTIGRSGTYLTDSDRRVVVLHGITVPAGVTPTAGDIDTWVGFGFTGVRLAVPMASGGRFPATSGGPVLDGAGAATTPADPGLDQAAALTRMFTDRGLRVTLRIVPSSAGYVPSVAGLAAGLERLATRFRDVPGLLGYEVPDGGGGGAGLVAAVAAHDGAHLLWRERPAPFDAASTVAVNDPTGYLVGWKDGSAVSVRGLVASADAFGLSWFYDVPSPTGGTVGTAAPVGLGGAERRAPAPPADIVRPYPVAIAGVPEVLRFDASRVLTVAYRTAPSAGPPLAAGTATAISVPAWSYPTGYQVQVTGARVTSAPGAGLLCLVSDPGAARVEVRVSPATGPAVTPPSVAGSAGCRATPAIVPAGGRSPGPDGPRVAASGDDATEEYSGPLLWLLPLVGAALAALLLGALLRPWRRRSGPGPGWSAVERPTMADTSAGGD</sequence>
<dbReference type="KEGG" id="fra:Francci3_3087"/>
<evidence type="ECO:0000313" key="5">
    <source>
        <dbReference type="Proteomes" id="UP000001937"/>
    </source>
</evidence>
<keyword evidence="5" id="KW-1185">Reference proteome</keyword>
<evidence type="ECO:0000256" key="2">
    <source>
        <dbReference type="SAM" id="Phobius"/>
    </source>
</evidence>
<dbReference type="AlphaFoldDB" id="Q2J8E8"/>
<evidence type="ECO:0000313" key="4">
    <source>
        <dbReference type="EMBL" id="ABD12444.1"/>
    </source>
</evidence>
<organism evidence="4 5">
    <name type="scientific">Frankia casuarinae (strain DSM 45818 / CECT 9043 / HFP020203 / CcI3)</name>
    <dbReference type="NCBI Taxonomy" id="106370"/>
    <lineage>
        <taxon>Bacteria</taxon>
        <taxon>Bacillati</taxon>
        <taxon>Actinomycetota</taxon>
        <taxon>Actinomycetes</taxon>
        <taxon>Frankiales</taxon>
        <taxon>Frankiaceae</taxon>
        <taxon>Frankia</taxon>
    </lineage>
</organism>
<dbReference type="HOGENOM" id="CLU_557543_0_0_11"/>
<dbReference type="STRING" id="106370.Francci3_3087"/>
<feature type="domain" description="Glycoside hydrolase family 5 C-terminal" evidence="3">
    <location>
        <begin position="275"/>
        <end position="360"/>
    </location>
</feature>
<feature type="region of interest" description="Disordered" evidence="1">
    <location>
        <begin position="385"/>
        <end position="408"/>
    </location>
</feature>
<protein>
    <recommendedName>
        <fullName evidence="3">Glycoside hydrolase family 5 C-terminal domain-containing protein</fullName>
    </recommendedName>
</protein>
<dbReference type="Gene3D" id="3.20.20.80">
    <property type="entry name" value="Glycosidases"/>
    <property type="match status" value="1"/>
</dbReference>
<reference evidence="4 5" key="1">
    <citation type="journal article" date="2007" name="Genome Res.">
        <title>Genome characteristics of facultatively symbiotic Frankia sp. strains reflect host range and host plant biogeography.</title>
        <authorList>
            <person name="Normand P."/>
            <person name="Lapierre P."/>
            <person name="Tisa L.S."/>
            <person name="Gogarten J.P."/>
            <person name="Alloisio N."/>
            <person name="Bagnarol E."/>
            <person name="Bassi C.A."/>
            <person name="Berry A.M."/>
            <person name="Bickhart D.M."/>
            <person name="Choisne N."/>
            <person name="Couloux A."/>
            <person name="Cournoyer B."/>
            <person name="Cruveiller S."/>
            <person name="Daubin V."/>
            <person name="Demange N."/>
            <person name="Francino M.P."/>
            <person name="Goltsman E."/>
            <person name="Huang Y."/>
            <person name="Kopp O.R."/>
            <person name="Labarre L."/>
            <person name="Lapidus A."/>
            <person name="Lavire C."/>
            <person name="Marechal J."/>
            <person name="Martinez M."/>
            <person name="Mastronunzio J.E."/>
            <person name="Mullin B.C."/>
            <person name="Niemann J."/>
            <person name="Pujic P."/>
            <person name="Rawnsley T."/>
            <person name="Rouy Z."/>
            <person name="Schenowitz C."/>
            <person name="Sellstedt A."/>
            <person name="Tavares F."/>
            <person name="Tomkins J.P."/>
            <person name="Vallenet D."/>
            <person name="Valverde C."/>
            <person name="Wall L.G."/>
            <person name="Wang Y."/>
            <person name="Medigue C."/>
            <person name="Benson D.R."/>
        </authorList>
    </citation>
    <scope>NUCLEOTIDE SEQUENCE [LARGE SCALE GENOMIC DNA]</scope>
    <source>
        <strain evidence="5">DSM 45818 / CECT 9043 / CcI3</strain>
    </source>
</reference>
<keyword evidence="2" id="KW-0812">Transmembrane</keyword>
<keyword evidence="2" id="KW-1133">Transmembrane helix</keyword>
<feature type="transmembrane region" description="Helical" evidence="2">
    <location>
        <begin position="417"/>
        <end position="437"/>
    </location>
</feature>